<dbReference type="InterPro" id="IPR036388">
    <property type="entry name" value="WH-like_DNA-bd_sf"/>
</dbReference>
<dbReference type="PANTHER" id="PTHR36216">
    <property type="entry name" value="TRANSCRIPTIONAL REGULATOR, TRMB"/>
    <property type="match status" value="1"/>
</dbReference>
<evidence type="ECO:0000313" key="2">
    <source>
        <dbReference type="Proteomes" id="UP000655759"/>
    </source>
</evidence>
<dbReference type="InterPro" id="IPR036390">
    <property type="entry name" value="WH_DNA-bd_sf"/>
</dbReference>
<comment type="caution">
    <text evidence="1">The sequence shown here is derived from an EMBL/GenBank/DDBJ whole genome shotgun (WGS) entry which is preliminary data.</text>
</comment>
<dbReference type="PANTHER" id="PTHR36216:SF1">
    <property type="entry name" value="HTH ARSR-TYPE DOMAIN-CONTAINING PROTEIN"/>
    <property type="match status" value="1"/>
</dbReference>
<dbReference type="AlphaFoldDB" id="A0A812F200"/>
<name>A0A812F200_9ARCH</name>
<dbReference type="Gene3D" id="1.10.10.10">
    <property type="entry name" value="Winged helix-like DNA-binding domain superfamily/Winged helix DNA-binding domain"/>
    <property type="match status" value="2"/>
</dbReference>
<sequence>MKYISYYHNPRVSNLLRIVSESPGLTFTEIMRRSGLANGVLSHYLGNMEKRAMIRSKKGRKMTWYFLPHDPIEEDSIIISLRKETSKNILTFLLTKKLATFVEVTRAAKKSPPVVSITLSQLQDLGLIKVTNGFVKKYEVANPDTIMRLSEKIDSTMFEKIKDRFEDTFSYF</sequence>
<accession>A0A812F200</accession>
<dbReference type="RefSeq" id="WP_205097713.1">
    <property type="nucleotide sequence ID" value="NZ_CAJNAQ010000002.1"/>
</dbReference>
<organism evidence="1 2">
    <name type="scientific">Candidatus Nitrosotenuis uzonensis</name>
    <dbReference type="NCBI Taxonomy" id="1407055"/>
    <lineage>
        <taxon>Archaea</taxon>
        <taxon>Nitrososphaerota</taxon>
        <taxon>Candidatus Nitrosotenuis</taxon>
    </lineage>
</organism>
<proteinExistence type="predicted"/>
<evidence type="ECO:0000313" key="1">
    <source>
        <dbReference type="EMBL" id="CAE6486195.1"/>
    </source>
</evidence>
<reference evidence="1" key="1">
    <citation type="submission" date="2021-02" db="EMBL/GenBank/DDBJ databases">
        <authorList>
            <person name="Han P."/>
        </authorList>
    </citation>
    <scope>NUCLEOTIDE SEQUENCE</scope>
    <source>
        <strain evidence="1">Candidatus Nitrosotenuis uzonensis 5A</strain>
    </source>
</reference>
<protein>
    <submittedName>
        <fullName evidence="1">Transcriptional regulator TrmB protein</fullName>
    </submittedName>
</protein>
<dbReference type="EMBL" id="CAJNAQ010000002">
    <property type="protein sequence ID" value="CAE6486195.1"/>
    <property type="molecule type" value="Genomic_DNA"/>
</dbReference>
<dbReference type="Proteomes" id="UP000655759">
    <property type="component" value="Unassembled WGS sequence"/>
</dbReference>
<dbReference type="SUPFAM" id="SSF46785">
    <property type="entry name" value="Winged helix' DNA-binding domain"/>
    <property type="match status" value="2"/>
</dbReference>
<gene>
    <name evidence="1" type="ORF">NUZ5A_20103</name>
</gene>